<organism evidence="2 3">
    <name type="scientific">Gryllus longicercus</name>
    <dbReference type="NCBI Taxonomy" id="2509291"/>
    <lineage>
        <taxon>Eukaryota</taxon>
        <taxon>Metazoa</taxon>
        <taxon>Ecdysozoa</taxon>
        <taxon>Arthropoda</taxon>
        <taxon>Hexapoda</taxon>
        <taxon>Insecta</taxon>
        <taxon>Pterygota</taxon>
        <taxon>Neoptera</taxon>
        <taxon>Polyneoptera</taxon>
        <taxon>Orthoptera</taxon>
        <taxon>Ensifera</taxon>
        <taxon>Gryllidea</taxon>
        <taxon>Grylloidea</taxon>
        <taxon>Gryllidae</taxon>
        <taxon>Gryllinae</taxon>
        <taxon>Gryllus</taxon>
    </lineage>
</organism>
<evidence type="ECO:0000313" key="3">
    <source>
        <dbReference type="Proteomes" id="UP001378592"/>
    </source>
</evidence>
<evidence type="ECO:0000256" key="1">
    <source>
        <dbReference type="SAM" id="MobiDB-lite"/>
    </source>
</evidence>
<dbReference type="AlphaFoldDB" id="A0AAN9VEZ0"/>
<accession>A0AAN9VEZ0</accession>
<name>A0AAN9VEZ0_9ORTH</name>
<gene>
    <name evidence="2" type="ORF">R5R35_002959</name>
</gene>
<protein>
    <submittedName>
        <fullName evidence="2">Uncharacterized protein</fullName>
    </submittedName>
</protein>
<keyword evidence="3" id="KW-1185">Reference proteome</keyword>
<feature type="region of interest" description="Disordered" evidence="1">
    <location>
        <begin position="1"/>
        <end position="29"/>
    </location>
</feature>
<feature type="compositionally biased region" description="Low complexity" evidence="1">
    <location>
        <begin position="1"/>
        <end position="10"/>
    </location>
</feature>
<comment type="caution">
    <text evidence="2">The sequence shown here is derived from an EMBL/GenBank/DDBJ whole genome shotgun (WGS) entry which is preliminary data.</text>
</comment>
<sequence length="109" mass="11923">MTDPSASKSGFPPPPPAPPASPITPTQETTLENTYVPIGEAEEARMYLKTEDVSHARPQPTFMNIQTTTNTPDFHCSCKQGRQRENLPRIAAERTTIRILHPPGGPSSE</sequence>
<evidence type="ECO:0000313" key="2">
    <source>
        <dbReference type="EMBL" id="KAK7790186.1"/>
    </source>
</evidence>
<feature type="compositionally biased region" description="Pro residues" evidence="1">
    <location>
        <begin position="11"/>
        <end position="22"/>
    </location>
</feature>
<dbReference type="EMBL" id="JAZDUA010000656">
    <property type="protein sequence ID" value="KAK7790186.1"/>
    <property type="molecule type" value="Genomic_DNA"/>
</dbReference>
<proteinExistence type="predicted"/>
<reference evidence="2 3" key="1">
    <citation type="submission" date="2024-03" db="EMBL/GenBank/DDBJ databases">
        <title>The genome assembly and annotation of the cricket Gryllus longicercus Weissman &amp; Gray.</title>
        <authorList>
            <person name="Szrajer S."/>
            <person name="Gray D."/>
            <person name="Ylla G."/>
        </authorList>
    </citation>
    <scope>NUCLEOTIDE SEQUENCE [LARGE SCALE GENOMIC DNA]</scope>
    <source>
        <strain evidence="2">DAG 2021-001</strain>
        <tissue evidence="2">Whole body minus gut</tissue>
    </source>
</reference>
<dbReference type="Proteomes" id="UP001378592">
    <property type="component" value="Unassembled WGS sequence"/>
</dbReference>